<dbReference type="RefSeq" id="WP_200231729.1">
    <property type="nucleotide sequence ID" value="NZ_NRRT01000083.1"/>
</dbReference>
<reference evidence="3" key="1">
    <citation type="submission" date="2017-08" db="EMBL/GenBank/DDBJ databases">
        <authorList>
            <person name="Imhoff J.F."/>
            <person name="Rahn T."/>
            <person name="Kuenzel S."/>
            <person name="Neulinger S.C."/>
        </authorList>
    </citation>
    <scope>NUCLEOTIDE SEQUENCE</scope>
    <source>
        <strain evidence="3">IM 151</strain>
    </source>
</reference>
<keyword evidence="1" id="KW-1133">Transmembrane helix</keyword>
<feature type="transmembrane region" description="Helical" evidence="1">
    <location>
        <begin position="248"/>
        <end position="269"/>
    </location>
</feature>
<keyword evidence="4" id="KW-1185">Reference proteome</keyword>
<organism evidence="3 4">
    <name type="scientific">Rubrivivax gelatinosus</name>
    <name type="common">Rhodocyclus gelatinosus</name>
    <name type="synonym">Rhodopseudomonas gelatinosa</name>
    <dbReference type="NCBI Taxonomy" id="28068"/>
    <lineage>
        <taxon>Bacteria</taxon>
        <taxon>Pseudomonadati</taxon>
        <taxon>Pseudomonadota</taxon>
        <taxon>Betaproteobacteria</taxon>
        <taxon>Burkholderiales</taxon>
        <taxon>Sphaerotilaceae</taxon>
        <taxon>Rubrivivax</taxon>
    </lineage>
</organism>
<feature type="transmembrane region" description="Helical" evidence="1">
    <location>
        <begin position="35"/>
        <end position="62"/>
    </location>
</feature>
<accession>A0ABS1DUI8</accession>
<name>A0ABS1DUI8_RUBGE</name>
<feature type="domain" description="EamA" evidence="2">
    <location>
        <begin position="14"/>
        <end position="146"/>
    </location>
</feature>
<gene>
    <name evidence="3" type="ORF">CKO43_11090</name>
</gene>
<keyword evidence="1" id="KW-0472">Membrane</keyword>
<protein>
    <submittedName>
        <fullName evidence="3">Transporter</fullName>
    </submittedName>
</protein>
<feature type="domain" description="EamA" evidence="2">
    <location>
        <begin position="155"/>
        <end position="285"/>
    </location>
</feature>
<evidence type="ECO:0000256" key="1">
    <source>
        <dbReference type="SAM" id="Phobius"/>
    </source>
</evidence>
<dbReference type="InterPro" id="IPR037185">
    <property type="entry name" value="EmrE-like"/>
</dbReference>
<sequence>MTAPGAGRRQRPGLGIALVVVMAACFATMDNTVRWLGAAALPVLLLLTLRYAFQALAMTVWLAVDPKHGFRSAHPRFQALRGALLLATSGFSFYGVQAMPVPEFTAINMLTPVLVTLLAGWFLGERVSRLRWLLVIGAFVGALIVIRPGSGVFGWAVLFPLAGAVCYASFQVLTSRMAALENPFTTHFWTGFTGTAILLPLLAAAPLDVAGALGAATPAQWALIAFVGLLGTAGHLLLILAMGMAPTATLMPFVYTQIGAAALVGWLVFRHLPDGWAWVGMAVIAACGAASAWLNLRGAAPKPASAVGADTIAD</sequence>
<comment type="caution">
    <text evidence="3">The sequence shown here is derived from an EMBL/GenBank/DDBJ whole genome shotgun (WGS) entry which is preliminary data.</text>
</comment>
<dbReference type="InterPro" id="IPR000620">
    <property type="entry name" value="EamA_dom"/>
</dbReference>
<feature type="transmembrane region" description="Helical" evidence="1">
    <location>
        <begin position="152"/>
        <end position="174"/>
    </location>
</feature>
<evidence type="ECO:0000259" key="2">
    <source>
        <dbReference type="Pfam" id="PF00892"/>
    </source>
</evidence>
<dbReference type="Pfam" id="PF00892">
    <property type="entry name" value="EamA"/>
    <property type="match status" value="2"/>
</dbReference>
<dbReference type="SUPFAM" id="SSF103481">
    <property type="entry name" value="Multidrug resistance efflux transporter EmrE"/>
    <property type="match status" value="2"/>
</dbReference>
<keyword evidence="1" id="KW-0812">Transmembrane</keyword>
<dbReference type="PANTHER" id="PTHR22911:SF103">
    <property type="entry name" value="BLR2811 PROTEIN"/>
    <property type="match status" value="1"/>
</dbReference>
<feature type="transmembrane region" description="Helical" evidence="1">
    <location>
        <begin position="275"/>
        <end position="296"/>
    </location>
</feature>
<feature type="transmembrane region" description="Helical" evidence="1">
    <location>
        <begin position="83"/>
        <end position="100"/>
    </location>
</feature>
<proteinExistence type="predicted"/>
<dbReference type="EMBL" id="NRRU01000035">
    <property type="protein sequence ID" value="MBK1713324.1"/>
    <property type="molecule type" value="Genomic_DNA"/>
</dbReference>
<feature type="transmembrane region" description="Helical" evidence="1">
    <location>
        <begin position="106"/>
        <end position="123"/>
    </location>
</feature>
<reference evidence="3" key="2">
    <citation type="journal article" date="2020" name="Microorganisms">
        <title>Osmotic Adaptation and Compatible Solute Biosynthesis of Phototrophic Bacteria as Revealed from Genome Analyses.</title>
        <authorList>
            <person name="Imhoff J.F."/>
            <person name="Rahn T."/>
            <person name="Kunzel S."/>
            <person name="Keller A."/>
            <person name="Neulinger S.C."/>
        </authorList>
    </citation>
    <scope>NUCLEOTIDE SEQUENCE</scope>
    <source>
        <strain evidence="3">IM 151</strain>
    </source>
</reference>
<feature type="transmembrane region" description="Helical" evidence="1">
    <location>
        <begin position="219"/>
        <end position="241"/>
    </location>
</feature>
<feature type="transmembrane region" description="Helical" evidence="1">
    <location>
        <begin position="12"/>
        <end position="29"/>
    </location>
</feature>
<dbReference type="PANTHER" id="PTHR22911">
    <property type="entry name" value="ACYL-MALONYL CONDENSING ENZYME-RELATED"/>
    <property type="match status" value="1"/>
</dbReference>
<evidence type="ECO:0000313" key="3">
    <source>
        <dbReference type="EMBL" id="MBK1713324.1"/>
    </source>
</evidence>
<evidence type="ECO:0000313" key="4">
    <source>
        <dbReference type="Proteomes" id="UP001041814"/>
    </source>
</evidence>
<feature type="transmembrane region" description="Helical" evidence="1">
    <location>
        <begin position="186"/>
        <end position="207"/>
    </location>
</feature>
<feature type="transmembrane region" description="Helical" evidence="1">
    <location>
        <begin position="130"/>
        <end position="146"/>
    </location>
</feature>
<dbReference type="Proteomes" id="UP001041814">
    <property type="component" value="Unassembled WGS sequence"/>
</dbReference>